<dbReference type="GO" id="GO:0005524">
    <property type="term" value="F:ATP binding"/>
    <property type="evidence" value="ECO:0007669"/>
    <property type="project" value="InterPro"/>
</dbReference>
<sequence length="166" mass="18236">MGLLLVYTGNGKGKTTAALGLVLRASGHGLKSIVAHLMKTPYYRSNTVGEREALAARLGDLVEEYFMDPLVLRNPRAVLRRAVQRSVEVRPFLLVLDEANNSIKNGLLGVDELLSAITEVPSETNVVVTGRGAPEELVERADLVTEMKEVKHYYDKGFVGLMGLEW</sequence>
<dbReference type="EMBL" id="BMNL01000003">
    <property type="protein sequence ID" value="GGP21323.1"/>
    <property type="molecule type" value="Genomic_DNA"/>
</dbReference>
<keyword evidence="1" id="KW-0808">Transferase</keyword>
<dbReference type="RefSeq" id="WP_188596593.1">
    <property type="nucleotide sequence ID" value="NZ_BMNL01000003.1"/>
</dbReference>
<proteinExistence type="predicted"/>
<protein>
    <submittedName>
        <fullName evidence="1">Cobinamide adenolsyltransferase</fullName>
    </submittedName>
</protein>
<gene>
    <name evidence="1" type="ORF">GCM10007981_12680</name>
</gene>
<dbReference type="InterPro" id="IPR027417">
    <property type="entry name" value="P-loop_NTPase"/>
</dbReference>
<reference evidence="1" key="2">
    <citation type="submission" date="2020-09" db="EMBL/GenBank/DDBJ databases">
        <authorList>
            <person name="Sun Q."/>
            <person name="Ohkuma M."/>
        </authorList>
    </citation>
    <scope>NUCLEOTIDE SEQUENCE</scope>
    <source>
        <strain evidence="1">JCM 10088</strain>
    </source>
</reference>
<dbReference type="PANTHER" id="PTHR46638:SF1">
    <property type="entry name" value="CORRINOID ADENOSYLTRANSFERASE"/>
    <property type="match status" value="1"/>
</dbReference>
<dbReference type="AlphaFoldDB" id="A0A830GWD8"/>
<name>A0A830GWD8_9CREN</name>
<dbReference type="Proteomes" id="UP000610960">
    <property type="component" value="Unassembled WGS sequence"/>
</dbReference>
<dbReference type="GO" id="GO:0008817">
    <property type="term" value="F:corrinoid adenosyltransferase activity"/>
    <property type="evidence" value="ECO:0007669"/>
    <property type="project" value="InterPro"/>
</dbReference>
<organism evidence="1 2">
    <name type="scientific">Thermocladium modestius</name>
    <dbReference type="NCBI Taxonomy" id="62609"/>
    <lineage>
        <taxon>Archaea</taxon>
        <taxon>Thermoproteota</taxon>
        <taxon>Thermoprotei</taxon>
        <taxon>Thermoproteales</taxon>
        <taxon>Thermoproteaceae</taxon>
        <taxon>Thermocladium</taxon>
    </lineage>
</organism>
<dbReference type="PIRSF" id="PIRSF015617">
    <property type="entry name" value="Adensltrnsf_CobA"/>
    <property type="match status" value="1"/>
</dbReference>
<accession>A0A830GWD8</accession>
<reference evidence="1" key="1">
    <citation type="journal article" date="2014" name="Int. J. Syst. Evol. Microbiol.">
        <title>Complete genome sequence of Corynebacterium casei LMG S-19264T (=DSM 44701T), isolated from a smear-ripened cheese.</title>
        <authorList>
            <consortium name="US DOE Joint Genome Institute (JGI-PGF)"/>
            <person name="Walter F."/>
            <person name="Albersmeier A."/>
            <person name="Kalinowski J."/>
            <person name="Ruckert C."/>
        </authorList>
    </citation>
    <scope>NUCLEOTIDE SEQUENCE</scope>
    <source>
        <strain evidence="1">JCM 10088</strain>
    </source>
</reference>
<dbReference type="SUPFAM" id="SSF52540">
    <property type="entry name" value="P-loop containing nucleoside triphosphate hydrolases"/>
    <property type="match status" value="1"/>
</dbReference>
<evidence type="ECO:0000313" key="1">
    <source>
        <dbReference type="EMBL" id="GGP21323.1"/>
    </source>
</evidence>
<dbReference type="Gene3D" id="3.40.50.300">
    <property type="entry name" value="P-loop containing nucleotide triphosphate hydrolases"/>
    <property type="match status" value="1"/>
</dbReference>
<keyword evidence="2" id="KW-1185">Reference proteome</keyword>
<evidence type="ECO:0000313" key="2">
    <source>
        <dbReference type="Proteomes" id="UP000610960"/>
    </source>
</evidence>
<dbReference type="PANTHER" id="PTHR46638">
    <property type="entry name" value="CORRINOID ADENOSYLTRANSFERASE"/>
    <property type="match status" value="1"/>
</dbReference>
<dbReference type="OrthoDB" id="24392at2157"/>
<dbReference type="Pfam" id="PF02572">
    <property type="entry name" value="CobA_CobO_BtuR"/>
    <property type="match status" value="1"/>
</dbReference>
<dbReference type="GO" id="GO:0009236">
    <property type="term" value="P:cobalamin biosynthetic process"/>
    <property type="evidence" value="ECO:0007669"/>
    <property type="project" value="InterPro"/>
</dbReference>
<comment type="caution">
    <text evidence="1">The sequence shown here is derived from an EMBL/GenBank/DDBJ whole genome shotgun (WGS) entry which is preliminary data.</text>
</comment>
<dbReference type="InterPro" id="IPR003724">
    <property type="entry name" value="CblAdoTrfase_CobA"/>
</dbReference>